<protein>
    <submittedName>
        <fullName evidence="1">Uncharacterized protein</fullName>
    </submittedName>
</protein>
<name>A0A1F5G1S3_9BACT</name>
<comment type="caution">
    <text evidence="1">The sequence shown here is derived from an EMBL/GenBank/DDBJ whole genome shotgun (WGS) entry which is preliminary data.</text>
</comment>
<accession>A0A1F5G1S3</accession>
<organism evidence="1 2">
    <name type="scientific">Candidatus Curtissbacteria bacterium RBG_16_39_7</name>
    <dbReference type="NCBI Taxonomy" id="1797707"/>
    <lineage>
        <taxon>Bacteria</taxon>
        <taxon>Candidatus Curtissiibacteriota</taxon>
    </lineage>
</organism>
<evidence type="ECO:0000313" key="2">
    <source>
        <dbReference type="Proteomes" id="UP000176628"/>
    </source>
</evidence>
<proteinExistence type="predicted"/>
<sequence length="158" mass="18116">MQILDFPAKLRGKFKLFIWDFEKDFAFMVGSKEISPLPTEYKLAFVEIELPDYPNRINLRPVDISTVPPNVSKVFLGEKRFVDYSRPKSSDGGRPSQAVCLADGIGIQDEVIRAIVLKDRIFVNVDMGEDVNYRRAARIGGQIRRHADQLFAKEEVRR</sequence>
<dbReference type="Proteomes" id="UP000176628">
    <property type="component" value="Unassembled WGS sequence"/>
</dbReference>
<dbReference type="EMBL" id="MFAV01000043">
    <property type="protein sequence ID" value="OGD85826.1"/>
    <property type="molecule type" value="Genomic_DNA"/>
</dbReference>
<reference evidence="1 2" key="1">
    <citation type="journal article" date="2016" name="Nat. Commun.">
        <title>Thousands of microbial genomes shed light on interconnected biogeochemical processes in an aquifer system.</title>
        <authorList>
            <person name="Anantharaman K."/>
            <person name="Brown C.T."/>
            <person name="Hug L.A."/>
            <person name="Sharon I."/>
            <person name="Castelle C.J."/>
            <person name="Probst A.J."/>
            <person name="Thomas B.C."/>
            <person name="Singh A."/>
            <person name="Wilkins M.J."/>
            <person name="Karaoz U."/>
            <person name="Brodie E.L."/>
            <person name="Williams K.H."/>
            <person name="Hubbard S.S."/>
            <person name="Banfield J.F."/>
        </authorList>
    </citation>
    <scope>NUCLEOTIDE SEQUENCE [LARGE SCALE GENOMIC DNA]</scope>
</reference>
<evidence type="ECO:0000313" key="1">
    <source>
        <dbReference type="EMBL" id="OGD85826.1"/>
    </source>
</evidence>
<gene>
    <name evidence="1" type="ORF">A2Z23_02075</name>
</gene>
<dbReference type="AlphaFoldDB" id="A0A1F5G1S3"/>